<dbReference type="EMBL" id="FMYM01000007">
    <property type="protein sequence ID" value="SDC33989.1"/>
    <property type="molecule type" value="Genomic_DNA"/>
</dbReference>
<dbReference type="PANTHER" id="PTHR36835">
    <property type="entry name" value="CYTOCHROME BO(3) UBIQUINOL OXIDASE SUBUNIT 4"/>
    <property type="match status" value="1"/>
</dbReference>
<protein>
    <submittedName>
        <fullName evidence="8">Cytochrome c oxidase subunit 4</fullName>
    </submittedName>
</protein>
<evidence type="ECO:0000256" key="6">
    <source>
        <dbReference type="ARBA" id="ARBA00023136"/>
    </source>
</evidence>
<keyword evidence="3" id="KW-1003">Cell membrane</keyword>
<proteinExistence type="inferred from homology"/>
<dbReference type="GO" id="GO:0015990">
    <property type="term" value="P:electron transport coupled proton transport"/>
    <property type="evidence" value="ECO:0007669"/>
    <property type="project" value="TreeGrafter"/>
</dbReference>
<keyword evidence="9" id="KW-1185">Reference proteome</keyword>
<accession>A0A1G6KSC3</accession>
<dbReference type="GO" id="GO:0005886">
    <property type="term" value="C:plasma membrane"/>
    <property type="evidence" value="ECO:0007669"/>
    <property type="project" value="UniProtKB-SubCell"/>
</dbReference>
<feature type="transmembrane region" description="Helical" evidence="7">
    <location>
        <begin position="90"/>
        <end position="110"/>
    </location>
</feature>
<comment type="subcellular location">
    <subcellularLocation>
        <location evidence="1">Cell membrane</location>
        <topology evidence="1">Multi-pass membrane protein</topology>
    </subcellularLocation>
</comment>
<evidence type="ECO:0000256" key="3">
    <source>
        <dbReference type="ARBA" id="ARBA00022475"/>
    </source>
</evidence>
<keyword evidence="5 7" id="KW-1133">Transmembrane helix</keyword>
<dbReference type="STRING" id="1464122.SAMN05421737_107139"/>
<sequence length="115" mass="12962">MADEHLSTPFEKSAMTAAEKRAMKKEIKHQMIMFVLMLFLTVLAFAAVAADVVPHSFAVPFILILAFVQLLLQLLFFMHMKDKDHTWATVFMVTGIFVTVPTIASLMLLIGTVKY</sequence>
<comment type="similarity">
    <text evidence="2">Belongs to the cytochrome c oxidase bacterial subunit 4 family.</text>
</comment>
<name>A0A1G6KSC3_9BACI</name>
<keyword evidence="4 7" id="KW-0812">Transmembrane</keyword>
<evidence type="ECO:0000256" key="5">
    <source>
        <dbReference type="ARBA" id="ARBA00022989"/>
    </source>
</evidence>
<evidence type="ECO:0000256" key="7">
    <source>
        <dbReference type="SAM" id="Phobius"/>
    </source>
</evidence>
<gene>
    <name evidence="8" type="ORF">SAMN05421737_107139</name>
</gene>
<dbReference type="InterPro" id="IPR050968">
    <property type="entry name" value="Cytochrome_c_oxidase_bac_sub4"/>
</dbReference>
<dbReference type="InterPro" id="IPR005171">
    <property type="entry name" value="Cyt_c_oxidase_su4_prok"/>
</dbReference>
<evidence type="ECO:0000256" key="2">
    <source>
        <dbReference type="ARBA" id="ARBA00008079"/>
    </source>
</evidence>
<dbReference type="GO" id="GO:0009319">
    <property type="term" value="C:cytochrome o ubiquinol oxidase complex"/>
    <property type="evidence" value="ECO:0007669"/>
    <property type="project" value="TreeGrafter"/>
</dbReference>
<evidence type="ECO:0000313" key="8">
    <source>
        <dbReference type="EMBL" id="SDC33989.1"/>
    </source>
</evidence>
<dbReference type="GO" id="GO:0009486">
    <property type="term" value="F:cytochrome bo3 ubiquinol oxidase activity"/>
    <property type="evidence" value="ECO:0007669"/>
    <property type="project" value="TreeGrafter"/>
</dbReference>
<evidence type="ECO:0000313" key="9">
    <source>
        <dbReference type="Proteomes" id="UP000242662"/>
    </source>
</evidence>
<keyword evidence="6 7" id="KW-0472">Membrane</keyword>
<organism evidence="8 9">
    <name type="scientific">Shouchella lonarensis</name>
    <dbReference type="NCBI Taxonomy" id="1464122"/>
    <lineage>
        <taxon>Bacteria</taxon>
        <taxon>Bacillati</taxon>
        <taxon>Bacillota</taxon>
        <taxon>Bacilli</taxon>
        <taxon>Bacillales</taxon>
        <taxon>Bacillaceae</taxon>
        <taxon>Shouchella</taxon>
    </lineage>
</organism>
<dbReference type="OrthoDB" id="2989516at2"/>
<reference evidence="9" key="1">
    <citation type="submission" date="2016-09" db="EMBL/GenBank/DDBJ databases">
        <authorList>
            <person name="Varghese N."/>
            <person name="Submissions S."/>
        </authorList>
    </citation>
    <scope>NUCLEOTIDE SEQUENCE [LARGE SCALE GENOMIC DNA]</scope>
    <source>
        <strain evidence="9">25nlg</strain>
    </source>
</reference>
<dbReference type="GO" id="GO:0019646">
    <property type="term" value="P:aerobic electron transport chain"/>
    <property type="evidence" value="ECO:0007669"/>
    <property type="project" value="TreeGrafter"/>
</dbReference>
<feature type="transmembrane region" description="Helical" evidence="7">
    <location>
        <begin position="31"/>
        <end position="50"/>
    </location>
</feature>
<evidence type="ECO:0000256" key="1">
    <source>
        <dbReference type="ARBA" id="ARBA00004651"/>
    </source>
</evidence>
<feature type="transmembrane region" description="Helical" evidence="7">
    <location>
        <begin position="56"/>
        <end position="78"/>
    </location>
</feature>
<dbReference type="GO" id="GO:0015078">
    <property type="term" value="F:proton transmembrane transporter activity"/>
    <property type="evidence" value="ECO:0007669"/>
    <property type="project" value="TreeGrafter"/>
</dbReference>
<dbReference type="Proteomes" id="UP000242662">
    <property type="component" value="Unassembled WGS sequence"/>
</dbReference>
<dbReference type="AlphaFoldDB" id="A0A1G6KSC3"/>
<evidence type="ECO:0000256" key="4">
    <source>
        <dbReference type="ARBA" id="ARBA00022692"/>
    </source>
</evidence>
<dbReference type="Pfam" id="PF03626">
    <property type="entry name" value="COX4_pro"/>
    <property type="match status" value="1"/>
</dbReference>
<dbReference type="RefSeq" id="WP_090775949.1">
    <property type="nucleotide sequence ID" value="NZ_FMYM01000007.1"/>
</dbReference>
<dbReference type="PANTHER" id="PTHR36835:SF1">
    <property type="entry name" value="CYTOCHROME BO(3) UBIQUINOL OXIDASE SUBUNIT 4"/>
    <property type="match status" value="1"/>
</dbReference>